<dbReference type="Proteomes" id="UP000466442">
    <property type="component" value="Unassembled WGS sequence"/>
</dbReference>
<dbReference type="EMBL" id="WIXP02000011">
    <property type="protein sequence ID" value="KAF6203370.1"/>
    <property type="molecule type" value="Genomic_DNA"/>
</dbReference>
<keyword evidence="2" id="KW-1185">Reference proteome</keyword>
<gene>
    <name evidence="1" type="ORF">GE061_003789</name>
</gene>
<proteinExistence type="predicted"/>
<name>A0A6A4JR76_APOLU</name>
<accession>A0A6A4JR76</accession>
<organism evidence="1 2">
    <name type="scientific">Apolygus lucorum</name>
    <name type="common">Small green plant bug</name>
    <name type="synonym">Lygocoris lucorum</name>
    <dbReference type="NCBI Taxonomy" id="248454"/>
    <lineage>
        <taxon>Eukaryota</taxon>
        <taxon>Metazoa</taxon>
        <taxon>Ecdysozoa</taxon>
        <taxon>Arthropoda</taxon>
        <taxon>Hexapoda</taxon>
        <taxon>Insecta</taxon>
        <taxon>Pterygota</taxon>
        <taxon>Neoptera</taxon>
        <taxon>Paraneoptera</taxon>
        <taxon>Hemiptera</taxon>
        <taxon>Heteroptera</taxon>
        <taxon>Panheteroptera</taxon>
        <taxon>Cimicomorpha</taxon>
        <taxon>Miridae</taxon>
        <taxon>Mirini</taxon>
        <taxon>Apolygus</taxon>
    </lineage>
</organism>
<evidence type="ECO:0000313" key="2">
    <source>
        <dbReference type="Proteomes" id="UP000466442"/>
    </source>
</evidence>
<protein>
    <submittedName>
        <fullName evidence="1">Uncharacterized protein</fullName>
    </submittedName>
</protein>
<sequence>MERIVEENKNLTQQLALERNQHKDLKSKLEAELFQLRTERQELLETLNSTKVELNAAKSNLANAEYLSKEATNRANVLQQDLTSKTTLLENLKSKMDGMKRFTEKNKDLTQQLALGRNQHKDMKSKLEAELRQLRTERQEFLETLNSTKVELNAAKSNLANAEYLSKEATNRANVLQQDLTSKTTLLENLKSKMDGMKRFAGENKDLTQQLALGRNQHKDMKSKLEAELRQLRTERQEFLETLNSTKVELNAAKSNLANAEYLSKEATNRANVLQQDLTSKTTLLENLKSKMDGMKRFAGENKYLTQQLALGRNQHKDMKSKLEAELRQLRTERQEFLETLNSTKVELNAAKSNLANAEYLSKEATNRANVLQQDLTSKTTLLENLKSKMDGMKRFAGENKDLTQQLALGRNQHKDMKSKLEAELRQLRTERQEFLETLNSTKVELNAAKSNLANAEYLSKEATNRANVLQQDLTSKTTLLENLKSKMDGMKRFAGENKYLTQQLALGRNQHKDMKSKLEAELRQLRTERQEFLETLNSTKVELNAAKSNLAKAERLSKEATDRAKELQRDLASRRLFCKI</sequence>
<comment type="caution">
    <text evidence="1">The sequence shown here is derived from an EMBL/GenBank/DDBJ whole genome shotgun (WGS) entry which is preliminary data.</text>
</comment>
<reference evidence="1" key="1">
    <citation type="journal article" date="2021" name="Mol. Ecol. Resour.">
        <title>Apolygus lucorum genome provides insights into omnivorousness and mesophyll feeding.</title>
        <authorList>
            <person name="Liu Y."/>
            <person name="Liu H."/>
            <person name="Wang H."/>
            <person name="Huang T."/>
            <person name="Liu B."/>
            <person name="Yang B."/>
            <person name="Yin L."/>
            <person name="Li B."/>
            <person name="Zhang Y."/>
            <person name="Zhang S."/>
            <person name="Jiang F."/>
            <person name="Zhang X."/>
            <person name="Ren Y."/>
            <person name="Wang B."/>
            <person name="Wang S."/>
            <person name="Lu Y."/>
            <person name="Wu K."/>
            <person name="Fan W."/>
            <person name="Wang G."/>
        </authorList>
    </citation>
    <scope>NUCLEOTIDE SEQUENCE</scope>
    <source>
        <strain evidence="1">12Hb</strain>
    </source>
</reference>
<dbReference type="AlphaFoldDB" id="A0A6A4JR76"/>
<evidence type="ECO:0000313" key="1">
    <source>
        <dbReference type="EMBL" id="KAF6203370.1"/>
    </source>
</evidence>
<dbReference type="PANTHER" id="PTHR43977">
    <property type="entry name" value="STRUCTURAL MAINTENANCE OF CHROMOSOMES PROTEIN 3"/>
    <property type="match status" value="1"/>
</dbReference>